<evidence type="ECO:0000259" key="1">
    <source>
        <dbReference type="PROSITE" id="PS51708"/>
    </source>
</evidence>
<organism evidence="2 3">
    <name type="scientific">Catenulispora acidiphila (strain DSM 44928 / JCM 14897 / NBRC 102108 / NRRL B-24433 / ID139908)</name>
    <dbReference type="NCBI Taxonomy" id="479433"/>
    <lineage>
        <taxon>Bacteria</taxon>
        <taxon>Bacillati</taxon>
        <taxon>Actinomycetota</taxon>
        <taxon>Actinomycetes</taxon>
        <taxon>Catenulisporales</taxon>
        <taxon>Catenulisporaceae</taxon>
        <taxon>Catenulispora</taxon>
    </lineage>
</organism>
<dbReference type="SMART" id="SM00880">
    <property type="entry name" value="CHAD"/>
    <property type="match status" value="1"/>
</dbReference>
<dbReference type="InterPro" id="IPR007899">
    <property type="entry name" value="CHAD_dom"/>
</dbReference>
<dbReference type="AlphaFoldDB" id="C7QKI3"/>
<gene>
    <name evidence="2" type="ordered locus">Caci_8259</name>
</gene>
<dbReference type="eggNOG" id="COG5607">
    <property type="taxonomic scope" value="Bacteria"/>
</dbReference>
<proteinExistence type="predicted"/>
<feature type="domain" description="CHAD" evidence="1">
    <location>
        <begin position="18"/>
        <end position="312"/>
    </location>
</feature>
<dbReference type="HOGENOM" id="CLU_873441_0_0_11"/>
<evidence type="ECO:0000313" key="3">
    <source>
        <dbReference type="Proteomes" id="UP000000851"/>
    </source>
</evidence>
<dbReference type="EMBL" id="CP001700">
    <property type="protein sequence ID" value="ACU77082.1"/>
    <property type="molecule type" value="Genomic_DNA"/>
</dbReference>
<sequence length="318" mass="33487">MDAATQRAMAGFGAATPDGPAGLAVRGYLAEQSRAFLTHSALPVQQPAAVRLRAACLRVGTALAACRDLVDAVWADELGRELRSTAVVLGAERDADAVRPRLLAPLDRWIAEGRYPDGGAARTRTLLTRMLDRERSAAHSQATAALVGPAFHALADRMATLARDVPLTPVADQPCRQVLPEVAEGAYEEFARRVRELPEPLAAEDPAGDAAWLAADDAGQAALHTAELCRPAGTLIAGDDPADLVARLARLAEALGEQRDAVLAAACVHRAADTPRIAATTGYVLGRLHEEQRLAVIRARSTAPLAGQPAGRERSAHS</sequence>
<keyword evidence="3" id="KW-1185">Reference proteome</keyword>
<dbReference type="PROSITE" id="PS51708">
    <property type="entry name" value="CHAD"/>
    <property type="match status" value="1"/>
</dbReference>
<dbReference type="STRING" id="479433.Caci_8259"/>
<dbReference type="Proteomes" id="UP000000851">
    <property type="component" value="Chromosome"/>
</dbReference>
<protein>
    <submittedName>
        <fullName evidence="2">CHAD domain containing protein</fullName>
    </submittedName>
</protein>
<accession>C7QKI3</accession>
<reference evidence="2 3" key="1">
    <citation type="journal article" date="2009" name="Stand. Genomic Sci.">
        <title>Complete genome sequence of Catenulispora acidiphila type strain (ID 139908).</title>
        <authorList>
            <person name="Copeland A."/>
            <person name="Lapidus A."/>
            <person name="Glavina Del Rio T."/>
            <person name="Nolan M."/>
            <person name="Lucas S."/>
            <person name="Chen F."/>
            <person name="Tice H."/>
            <person name="Cheng J.F."/>
            <person name="Bruce D."/>
            <person name="Goodwin L."/>
            <person name="Pitluck S."/>
            <person name="Mikhailova N."/>
            <person name="Pati A."/>
            <person name="Ivanova N."/>
            <person name="Mavromatis K."/>
            <person name="Chen A."/>
            <person name="Palaniappan K."/>
            <person name="Chain P."/>
            <person name="Land M."/>
            <person name="Hauser L."/>
            <person name="Chang Y.J."/>
            <person name="Jeffries C.D."/>
            <person name="Chertkov O."/>
            <person name="Brettin T."/>
            <person name="Detter J.C."/>
            <person name="Han C."/>
            <person name="Ali Z."/>
            <person name="Tindall B.J."/>
            <person name="Goker M."/>
            <person name="Bristow J."/>
            <person name="Eisen J.A."/>
            <person name="Markowitz V."/>
            <person name="Hugenholtz P."/>
            <person name="Kyrpides N.C."/>
            <person name="Klenk H.P."/>
        </authorList>
    </citation>
    <scope>NUCLEOTIDE SEQUENCE [LARGE SCALE GENOMIC DNA]</scope>
    <source>
        <strain evidence="3">DSM 44928 / JCM 14897 / NBRC 102108 / NRRL B-24433 / ID139908</strain>
    </source>
</reference>
<name>C7QKI3_CATAD</name>
<dbReference type="OrthoDB" id="4350303at2"/>
<dbReference type="Gene3D" id="1.40.20.10">
    <property type="entry name" value="CHAD domain"/>
    <property type="match status" value="1"/>
</dbReference>
<dbReference type="InParanoid" id="C7QKI3"/>
<evidence type="ECO:0000313" key="2">
    <source>
        <dbReference type="EMBL" id="ACU77082.1"/>
    </source>
</evidence>
<dbReference type="RefSeq" id="WP_015796807.1">
    <property type="nucleotide sequence ID" value="NC_013131.1"/>
</dbReference>
<dbReference type="KEGG" id="cai:Caci_8259"/>
<dbReference type="Pfam" id="PF05235">
    <property type="entry name" value="CHAD"/>
    <property type="match status" value="1"/>
</dbReference>
<dbReference type="InterPro" id="IPR038186">
    <property type="entry name" value="CHAD_dom_sf"/>
</dbReference>